<dbReference type="PANTHER" id="PTHR24198:SF165">
    <property type="entry name" value="ANKYRIN REPEAT-CONTAINING PROTEIN-RELATED"/>
    <property type="match status" value="1"/>
</dbReference>
<organism evidence="4 5">
    <name type="scientific">Cymbomonas tetramitiformis</name>
    <dbReference type="NCBI Taxonomy" id="36881"/>
    <lineage>
        <taxon>Eukaryota</taxon>
        <taxon>Viridiplantae</taxon>
        <taxon>Chlorophyta</taxon>
        <taxon>Pyramimonadophyceae</taxon>
        <taxon>Pyramimonadales</taxon>
        <taxon>Pyramimonadaceae</taxon>
        <taxon>Cymbomonas</taxon>
    </lineage>
</organism>
<feature type="repeat" description="ANK" evidence="3">
    <location>
        <begin position="45"/>
        <end position="77"/>
    </location>
</feature>
<keyword evidence="1" id="KW-0677">Repeat</keyword>
<evidence type="ECO:0000256" key="2">
    <source>
        <dbReference type="ARBA" id="ARBA00023043"/>
    </source>
</evidence>
<evidence type="ECO:0000313" key="4">
    <source>
        <dbReference type="EMBL" id="KAK3261109.1"/>
    </source>
</evidence>
<dbReference type="Gene3D" id="1.25.40.20">
    <property type="entry name" value="Ankyrin repeat-containing domain"/>
    <property type="match status" value="1"/>
</dbReference>
<dbReference type="EMBL" id="LGRX02017143">
    <property type="protein sequence ID" value="KAK3261109.1"/>
    <property type="molecule type" value="Genomic_DNA"/>
</dbReference>
<proteinExistence type="predicted"/>
<dbReference type="SUPFAM" id="SSF48403">
    <property type="entry name" value="Ankyrin repeat"/>
    <property type="match status" value="1"/>
</dbReference>
<name>A0AAE0KUM8_9CHLO</name>
<dbReference type="Proteomes" id="UP001190700">
    <property type="component" value="Unassembled WGS sequence"/>
</dbReference>
<dbReference type="Gene3D" id="2.120.10.80">
    <property type="entry name" value="Kelch-type beta propeller"/>
    <property type="match status" value="1"/>
</dbReference>
<keyword evidence="2 3" id="KW-0040">ANK repeat</keyword>
<dbReference type="InterPro" id="IPR036770">
    <property type="entry name" value="Ankyrin_rpt-contain_sf"/>
</dbReference>
<dbReference type="Pfam" id="PF12796">
    <property type="entry name" value="Ank_2"/>
    <property type="match status" value="1"/>
</dbReference>
<dbReference type="PANTHER" id="PTHR24198">
    <property type="entry name" value="ANKYRIN REPEAT AND PROTEIN KINASE DOMAIN-CONTAINING PROTEIN"/>
    <property type="match status" value="1"/>
</dbReference>
<accession>A0AAE0KUM8</accession>
<dbReference type="AlphaFoldDB" id="A0AAE0KUM8"/>
<keyword evidence="5" id="KW-1185">Reference proteome</keyword>
<evidence type="ECO:0000256" key="3">
    <source>
        <dbReference type="PROSITE-ProRule" id="PRU00023"/>
    </source>
</evidence>
<evidence type="ECO:0000313" key="5">
    <source>
        <dbReference type="Proteomes" id="UP001190700"/>
    </source>
</evidence>
<reference evidence="4 5" key="1">
    <citation type="journal article" date="2015" name="Genome Biol. Evol.">
        <title>Comparative Genomics of a Bacterivorous Green Alga Reveals Evolutionary Causalities and Consequences of Phago-Mixotrophic Mode of Nutrition.</title>
        <authorList>
            <person name="Burns J.A."/>
            <person name="Paasch A."/>
            <person name="Narechania A."/>
            <person name="Kim E."/>
        </authorList>
    </citation>
    <scope>NUCLEOTIDE SEQUENCE [LARGE SCALE GENOMIC DNA]</scope>
    <source>
        <strain evidence="4 5">PLY_AMNH</strain>
    </source>
</reference>
<sequence>LVGKGAEVDAEDGEGRSALTVALAFGQDAAARALLEAGAGVNVGTGRRPLHVAAEKGMEEVVRVLVGKGAEVDAEDGEGCTALTVALAFGLEGAARALLEAGAGVKAGAGGTGGGKRSGVVVDRTSMSEIVGNVGMRQGMDVMTGRREAVDSMGTKRESMGTKRFGCAAVVHGHHIYAIGGHDESTQLQTVERMDVRTGQWKAGNGRSIRLWRWAWSKW</sequence>
<dbReference type="Pfam" id="PF01344">
    <property type="entry name" value="Kelch_1"/>
    <property type="match status" value="1"/>
</dbReference>
<dbReference type="InterPro" id="IPR006652">
    <property type="entry name" value="Kelch_1"/>
</dbReference>
<dbReference type="PROSITE" id="PS50088">
    <property type="entry name" value="ANK_REPEAT"/>
    <property type="match status" value="2"/>
</dbReference>
<gene>
    <name evidence="4" type="ORF">CYMTET_29972</name>
</gene>
<dbReference type="InterPro" id="IPR015915">
    <property type="entry name" value="Kelch-typ_b-propeller"/>
</dbReference>
<dbReference type="SUPFAM" id="SSF117281">
    <property type="entry name" value="Kelch motif"/>
    <property type="match status" value="1"/>
</dbReference>
<comment type="caution">
    <text evidence="4">The sequence shown here is derived from an EMBL/GenBank/DDBJ whole genome shotgun (WGS) entry which is preliminary data.</text>
</comment>
<evidence type="ECO:0000256" key="1">
    <source>
        <dbReference type="ARBA" id="ARBA00022737"/>
    </source>
</evidence>
<protein>
    <submittedName>
        <fullName evidence="4">Uncharacterized protein</fullName>
    </submittedName>
</protein>
<dbReference type="PROSITE" id="PS50297">
    <property type="entry name" value="ANK_REP_REGION"/>
    <property type="match status" value="2"/>
</dbReference>
<feature type="repeat" description="ANK" evidence="3">
    <location>
        <begin position="14"/>
        <end position="46"/>
    </location>
</feature>
<dbReference type="SMART" id="SM00248">
    <property type="entry name" value="ANK"/>
    <property type="match status" value="3"/>
</dbReference>
<dbReference type="InterPro" id="IPR002110">
    <property type="entry name" value="Ankyrin_rpt"/>
</dbReference>
<feature type="non-terminal residue" evidence="4">
    <location>
        <position position="1"/>
    </location>
</feature>